<sequence length="163" mass="18367">MERRSHSLPSRPDRKTMEKNRRNQMKALISDLNAIVQRPNSPGQSSAGNGVVPMPDQLEGATRYIQGLQIRIERLKKKKQSLLIQRDPDTRGRVSMAPKVEIQRMGTSLEVTLITSSDSQLMFKETLRVLEEEGAEILNATYSSSGGTILHSIHCEVRKQFLP</sequence>
<gene>
    <name evidence="1" type="ORF">MLD38_019330</name>
</gene>
<dbReference type="Proteomes" id="UP001057402">
    <property type="component" value="Chromosome 5"/>
</dbReference>
<name>A0ACB9QWV5_9MYRT</name>
<reference evidence="2" key="1">
    <citation type="journal article" date="2023" name="Front. Plant Sci.">
        <title>Chromosomal-level genome assembly of Melastoma candidum provides insights into trichome evolution.</title>
        <authorList>
            <person name="Zhong Y."/>
            <person name="Wu W."/>
            <person name="Sun C."/>
            <person name="Zou P."/>
            <person name="Liu Y."/>
            <person name="Dai S."/>
            <person name="Zhou R."/>
        </authorList>
    </citation>
    <scope>NUCLEOTIDE SEQUENCE [LARGE SCALE GENOMIC DNA]</scope>
</reference>
<proteinExistence type="predicted"/>
<accession>A0ACB9QWV5</accession>
<protein>
    <submittedName>
        <fullName evidence="1">Uncharacterized protein</fullName>
    </submittedName>
</protein>
<organism evidence="1 2">
    <name type="scientific">Melastoma candidum</name>
    <dbReference type="NCBI Taxonomy" id="119954"/>
    <lineage>
        <taxon>Eukaryota</taxon>
        <taxon>Viridiplantae</taxon>
        <taxon>Streptophyta</taxon>
        <taxon>Embryophyta</taxon>
        <taxon>Tracheophyta</taxon>
        <taxon>Spermatophyta</taxon>
        <taxon>Magnoliopsida</taxon>
        <taxon>eudicotyledons</taxon>
        <taxon>Gunneridae</taxon>
        <taxon>Pentapetalae</taxon>
        <taxon>rosids</taxon>
        <taxon>malvids</taxon>
        <taxon>Myrtales</taxon>
        <taxon>Melastomataceae</taxon>
        <taxon>Melastomatoideae</taxon>
        <taxon>Melastomateae</taxon>
        <taxon>Melastoma</taxon>
    </lineage>
</organism>
<dbReference type="EMBL" id="CM042884">
    <property type="protein sequence ID" value="KAI4371054.1"/>
    <property type="molecule type" value="Genomic_DNA"/>
</dbReference>
<keyword evidence="2" id="KW-1185">Reference proteome</keyword>
<evidence type="ECO:0000313" key="2">
    <source>
        <dbReference type="Proteomes" id="UP001057402"/>
    </source>
</evidence>
<evidence type="ECO:0000313" key="1">
    <source>
        <dbReference type="EMBL" id="KAI4371054.1"/>
    </source>
</evidence>
<comment type="caution">
    <text evidence="1">The sequence shown here is derived from an EMBL/GenBank/DDBJ whole genome shotgun (WGS) entry which is preliminary data.</text>
</comment>